<gene>
    <name evidence="1" type="ORF">P167DRAFT_565553</name>
</gene>
<dbReference type="SUPFAM" id="SSF52540">
    <property type="entry name" value="P-loop containing nucleoside triphosphate hydrolases"/>
    <property type="match status" value="1"/>
</dbReference>
<evidence type="ECO:0000313" key="2">
    <source>
        <dbReference type="Proteomes" id="UP000277580"/>
    </source>
</evidence>
<sequence length="473" mass="54012">MDVQDHSIRIFRGPLLPVKARKDYYMRLIRELKIHEFLEGTEEERYLCLKLLCPAYLSKLEPPKKVNVMIIPETSQLDQTIFSTLDFAETCPPSFDPSELINIQQIFLGHRLGRLLPHNFTLVDGAPGAGKSALATKIISDFIQQRKKVLVMATSETAMDFSAVTVLDTLSEEHSWLSRNIVRVYSHPESWSREPHSTWAGMDILKRVSISIHPLSVKNSRRKKDRIAAANAIFMTTETALNCYNGFEISRRSFDLIVIEDANTIDEGLALRLSRIPFSNSLRWLVMGCSKGIEPTYLTEDFRQMEICSSWFQRLLRHPEFRLNPLRLTAQMRCREDLYQPINDVYFGGAITTASNVPSPHLVGPELCMGFFNTASICWPKYNFSRCDQELMELETHNREKSLVFYILSSIVQFSPNASLILLTYCDSQAVLMEAGLANRCQYERRLRAQIEVSTVEASASKEADYAVVHLPL</sequence>
<organism evidence="1 2">
    <name type="scientific">Morchella conica CCBAS932</name>
    <dbReference type="NCBI Taxonomy" id="1392247"/>
    <lineage>
        <taxon>Eukaryota</taxon>
        <taxon>Fungi</taxon>
        <taxon>Dikarya</taxon>
        <taxon>Ascomycota</taxon>
        <taxon>Pezizomycotina</taxon>
        <taxon>Pezizomycetes</taxon>
        <taxon>Pezizales</taxon>
        <taxon>Morchellaceae</taxon>
        <taxon>Morchella</taxon>
    </lineage>
</organism>
<reference evidence="1 2" key="1">
    <citation type="journal article" date="2018" name="Nat. Ecol. Evol.">
        <title>Pezizomycetes genomes reveal the molecular basis of ectomycorrhizal truffle lifestyle.</title>
        <authorList>
            <person name="Murat C."/>
            <person name="Payen T."/>
            <person name="Noel B."/>
            <person name="Kuo A."/>
            <person name="Morin E."/>
            <person name="Chen J."/>
            <person name="Kohler A."/>
            <person name="Krizsan K."/>
            <person name="Balestrini R."/>
            <person name="Da Silva C."/>
            <person name="Montanini B."/>
            <person name="Hainaut M."/>
            <person name="Levati E."/>
            <person name="Barry K.W."/>
            <person name="Belfiori B."/>
            <person name="Cichocki N."/>
            <person name="Clum A."/>
            <person name="Dockter R.B."/>
            <person name="Fauchery L."/>
            <person name="Guy J."/>
            <person name="Iotti M."/>
            <person name="Le Tacon F."/>
            <person name="Lindquist E.A."/>
            <person name="Lipzen A."/>
            <person name="Malagnac F."/>
            <person name="Mello A."/>
            <person name="Molinier V."/>
            <person name="Miyauchi S."/>
            <person name="Poulain J."/>
            <person name="Riccioni C."/>
            <person name="Rubini A."/>
            <person name="Sitrit Y."/>
            <person name="Splivallo R."/>
            <person name="Traeger S."/>
            <person name="Wang M."/>
            <person name="Zifcakova L."/>
            <person name="Wipf D."/>
            <person name="Zambonelli A."/>
            <person name="Paolocci F."/>
            <person name="Nowrousian M."/>
            <person name="Ottonello S."/>
            <person name="Baldrian P."/>
            <person name="Spatafora J.W."/>
            <person name="Henrissat B."/>
            <person name="Nagy L.G."/>
            <person name="Aury J.M."/>
            <person name="Wincker P."/>
            <person name="Grigoriev I.V."/>
            <person name="Bonfante P."/>
            <person name="Martin F.M."/>
        </authorList>
    </citation>
    <scope>NUCLEOTIDE SEQUENCE [LARGE SCALE GENOMIC DNA]</scope>
    <source>
        <strain evidence="1 2">CCBAS932</strain>
    </source>
</reference>
<protein>
    <submittedName>
        <fullName evidence="1">Uncharacterized protein</fullName>
    </submittedName>
</protein>
<dbReference type="AlphaFoldDB" id="A0A3N4KNE1"/>
<dbReference type="InParanoid" id="A0A3N4KNE1"/>
<name>A0A3N4KNE1_9PEZI</name>
<evidence type="ECO:0000313" key="1">
    <source>
        <dbReference type="EMBL" id="RPB11946.1"/>
    </source>
</evidence>
<dbReference type="EMBL" id="ML119132">
    <property type="protein sequence ID" value="RPB11946.1"/>
    <property type="molecule type" value="Genomic_DNA"/>
</dbReference>
<dbReference type="OrthoDB" id="5871723at2759"/>
<keyword evidence="2" id="KW-1185">Reference proteome</keyword>
<accession>A0A3N4KNE1</accession>
<proteinExistence type="predicted"/>
<dbReference type="InterPro" id="IPR027417">
    <property type="entry name" value="P-loop_NTPase"/>
</dbReference>
<dbReference type="Proteomes" id="UP000277580">
    <property type="component" value="Unassembled WGS sequence"/>
</dbReference>
<dbReference type="Gene3D" id="3.40.50.300">
    <property type="entry name" value="P-loop containing nucleotide triphosphate hydrolases"/>
    <property type="match status" value="1"/>
</dbReference>